<comment type="similarity">
    <text evidence="2">Belongs to the immunoglobulin superfamily. DCC family.</text>
</comment>
<evidence type="ECO:0000256" key="5">
    <source>
        <dbReference type="ARBA" id="ARBA00022989"/>
    </source>
</evidence>
<comment type="subcellular location">
    <subcellularLocation>
        <location evidence="1">Membrane</location>
        <topology evidence="1">Single-pass type I membrane protein</topology>
    </subcellularLocation>
</comment>
<dbReference type="Pfam" id="PF13927">
    <property type="entry name" value="Ig_3"/>
    <property type="match status" value="2"/>
</dbReference>
<keyword evidence="7" id="KW-1015">Disulfide bond</keyword>
<dbReference type="OMA" id="GGDHAYW"/>
<dbReference type="InterPro" id="IPR003598">
    <property type="entry name" value="Ig_sub2"/>
</dbReference>
<evidence type="ECO:0000256" key="1">
    <source>
        <dbReference type="ARBA" id="ARBA00004479"/>
    </source>
</evidence>
<dbReference type="EMBL" id="LJIJ01003103">
    <property type="protein sequence ID" value="ODM88869.1"/>
    <property type="molecule type" value="Genomic_DNA"/>
</dbReference>
<keyword evidence="9" id="KW-0393">Immunoglobulin domain</keyword>
<gene>
    <name evidence="15" type="ORF">Ocin01_17812</name>
</gene>
<keyword evidence="8" id="KW-0325">Glycoprotein</keyword>
<evidence type="ECO:0000256" key="12">
    <source>
        <dbReference type="SAM" id="SignalP"/>
    </source>
</evidence>
<feature type="transmembrane region" description="Helical" evidence="11">
    <location>
        <begin position="1088"/>
        <end position="1111"/>
    </location>
</feature>
<reference evidence="15 16" key="1">
    <citation type="journal article" date="2016" name="Genome Biol. Evol.">
        <title>Gene Family Evolution Reflects Adaptation to Soil Environmental Stressors in the Genome of the Collembolan Orchesella cincta.</title>
        <authorList>
            <person name="Faddeeva-Vakhrusheva A."/>
            <person name="Derks M.F."/>
            <person name="Anvar S.Y."/>
            <person name="Agamennone V."/>
            <person name="Suring W."/>
            <person name="Smit S."/>
            <person name="van Straalen N.M."/>
            <person name="Roelofs D."/>
        </authorList>
    </citation>
    <scope>NUCLEOTIDE SEQUENCE [LARGE SCALE GENOMIC DNA]</scope>
    <source>
        <tissue evidence="15">Mixed pool</tissue>
    </source>
</reference>
<protein>
    <submittedName>
        <fullName evidence="15">Neogenin</fullName>
    </submittedName>
</protein>
<keyword evidence="4" id="KW-0677">Repeat</keyword>
<dbReference type="PROSITE" id="PS50835">
    <property type="entry name" value="IG_LIKE"/>
    <property type="match status" value="4"/>
</dbReference>
<dbReference type="Pfam" id="PF06583">
    <property type="entry name" value="Neogenin_C"/>
    <property type="match status" value="2"/>
</dbReference>
<dbReference type="Pfam" id="PF07679">
    <property type="entry name" value="I-set"/>
    <property type="match status" value="1"/>
</dbReference>
<feature type="domain" description="Fibronectin type-III" evidence="14">
    <location>
        <begin position="959"/>
        <end position="1067"/>
    </location>
</feature>
<dbReference type="GO" id="GO:0098609">
    <property type="term" value="P:cell-cell adhesion"/>
    <property type="evidence" value="ECO:0007669"/>
    <property type="project" value="TreeGrafter"/>
</dbReference>
<dbReference type="InterPro" id="IPR003961">
    <property type="entry name" value="FN3_dom"/>
</dbReference>
<feature type="chain" id="PRO_5008903570" evidence="12">
    <location>
        <begin position="32"/>
        <end position="1379"/>
    </location>
</feature>
<feature type="domain" description="Ig-like" evidence="13">
    <location>
        <begin position="337"/>
        <end position="423"/>
    </location>
</feature>
<evidence type="ECO:0000256" key="11">
    <source>
        <dbReference type="SAM" id="Phobius"/>
    </source>
</evidence>
<dbReference type="InterPro" id="IPR007110">
    <property type="entry name" value="Ig-like_dom"/>
</dbReference>
<dbReference type="GO" id="GO:0030154">
    <property type="term" value="P:cell differentiation"/>
    <property type="evidence" value="ECO:0007669"/>
    <property type="project" value="UniProtKB-ARBA"/>
</dbReference>
<feature type="domain" description="Ig-like" evidence="13">
    <location>
        <begin position="38"/>
        <end position="134"/>
    </location>
</feature>
<dbReference type="GO" id="GO:0009653">
    <property type="term" value="P:anatomical structure morphogenesis"/>
    <property type="evidence" value="ECO:0007669"/>
    <property type="project" value="UniProtKB-ARBA"/>
</dbReference>
<dbReference type="PROSITE" id="PS50853">
    <property type="entry name" value="FN3"/>
    <property type="match status" value="6"/>
</dbReference>
<feature type="domain" description="Fibronectin type-III" evidence="14">
    <location>
        <begin position="751"/>
        <end position="847"/>
    </location>
</feature>
<feature type="compositionally biased region" description="Polar residues" evidence="10">
    <location>
        <begin position="1226"/>
        <end position="1275"/>
    </location>
</feature>
<keyword evidence="12" id="KW-0732">Signal</keyword>
<dbReference type="SUPFAM" id="SSF49265">
    <property type="entry name" value="Fibronectin type III"/>
    <property type="match status" value="4"/>
</dbReference>
<feature type="domain" description="Ig-like" evidence="13">
    <location>
        <begin position="145"/>
        <end position="232"/>
    </location>
</feature>
<dbReference type="Pfam" id="PF00041">
    <property type="entry name" value="fn3"/>
    <property type="match status" value="5"/>
</dbReference>
<evidence type="ECO:0000256" key="7">
    <source>
        <dbReference type="ARBA" id="ARBA00023157"/>
    </source>
</evidence>
<dbReference type="GO" id="GO:0016020">
    <property type="term" value="C:membrane"/>
    <property type="evidence" value="ECO:0007669"/>
    <property type="project" value="UniProtKB-SubCell"/>
</dbReference>
<dbReference type="SMART" id="SM00408">
    <property type="entry name" value="IGc2"/>
    <property type="match status" value="3"/>
</dbReference>
<keyword evidence="3 11" id="KW-0812">Transmembrane</keyword>
<keyword evidence="16" id="KW-1185">Reference proteome</keyword>
<dbReference type="FunFam" id="2.60.40.10:FF:000028">
    <property type="entry name" value="Neuronal cell adhesion molecule"/>
    <property type="match status" value="1"/>
</dbReference>
<evidence type="ECO:0000259" key="13">
    <source>
        <dbReference type="PROSITE" id="PS50835"/>
    </source>
</evidence>
<organism evidence="15 16">
    <name type="scientific">Orchesella cincta</name>
    <name type="common">Springtail</name>
    <name type="synonym">Podura cincta</name>
    <dbReference type="NCBI Taxonomy" id="48709"/>
    <lineage>
        <taxon>Eukaryota</taxon>
        <taxon>Metazoa</taxon>
        <taxon>Ecdysozoa</taxon>
        <taxon>Arthropoda</taxon>
        <taxon>Hexapoda</taxon>
        <taxon>Collembola</taxon>
        <taxon>Entomobryomorpha</taxon>
        <taxon>Entomobryoidea</taxon>
        <taxon>Orchesellidae</taxon>
        <taxon>Orchesellinae</taxon>
        <taxon>Orchesella</taxon>
    </lineage>
</organism>
<dbReference type="InterPro" id="IPR036116">
    <property type="entry name" value="FN3_sf"/>
</dbReference>
<evidence type="ECO:0000256" key="3">
    <source>
        <dbReference type="ARBA" id="ARBA00022692"/>
    </source>
</evidence>
<feature type="signal peptide" evidence="12">
    <location>
        <begin position="1"/>
        <end position="31"/>
    </location>
</feature>
<evidence type="ECO:0000256" key="2">
    <source>
        <dbReference type="ARBA" id="ARBA00009588"/>
    </source>
</evidence>
<keyword evidence="6 11" id="KW-0472">Membrane</keyword>
<evidence type="ECO:0000256" key="10">
    <source>
        <dbReference type="SAM" id="MobiDB-lite"/>
    </source>
</evidence>
<evidence type="ECO:0000256" key="6">
    <source>
        <dbReference type="ARBA" id="ARBA00023136"/>
    </source>
</evidence>
<feature type="domain" description="Fibronectin type-III" evidence="14">
    <location>
        <begin position="544"/>
        <end position="638"/>
    </location>
</feature>
<feature type="domain" description="Ig-like" evidence="13">
    <location>
        <begin position="244"/>
        <end position="333"/>
    </location>
</feature>
<dbReference type="SMART" id="SM00409">
    <property type="entry name" value="IG"/>
    <property type="match status" value="3"/>
</dbReference>
<dbReference type="Gene3D" id="2.60.40.10">
    <property type="entry name" value="Immunoglobulins"/>
    <property type="match status" value="10"/>
</dbReference>
<dbReference type="InterPro" id="IPR013098">
    <property type="entry name" value="Ig_I-set"/>
</dbReference>
<evidence type="ECO:0000256" key="9">
    <source>
        <dbReference type="ARBA" id="ARBA00023319"/>
    </source>
</evidence>
<dbReference type="SUPFAM" id="SSF48726">
    <property type="entry name" value="Immunoglobulin"/>
    <property type="match status" value="2"/>
</dbReference>
<dbReference type="PRINTS" id="PR00014">
    <property type="entry name" value="FNTYPEIII"/>
</dbReference>
<dbReference type="InterPro" id="IPR013783">
    <property type="entry name" value="Ig-like_fold"/>
</dbReference>
<proteinExistence type="inferred from homology"/>
<keyword evidence="5 11" id="KW-1133">Transmembrane helix</keyword>
<dbReference type="PANTHER" id="PTHR44170:SF54">
    <property type="entry name" value="FI24025P1"/>
    <property type="match status" value="1"/>
</dbReference>
<dbReference type="InterPro" id="IPR036179">
    <property type="entry name" value="Ig-like_dom_sf"/>
</dbReference>
<evidence type="ECO:0000313" key="16">
    <source>
        <dbReference type="Proteomes" id="UP000094527"/>
    </source>
</evidence>
<evidence type="ECO:0000256" key="4">
    <source>
        <dbReference type="ARBA" id="ARBA00022737"/>
    </source>
</evidence>
<accession>A0A1D2M7D4</accession>
<dbReference type="STRING" id="48709.A0A1D2M7D4"/>
<dbReference type="PANTHER" id="PTHR44170">
    <property type="entry name" value="PROTEIN SIDEKICK"/>
    <property type="match status" value="1"/>
</dbReference>
<dbReference type="InterPro" id="IPR003599">
    <property type="entry name" value="Ig_sub"/>
</dbReference>
<name>A0A1D2M7D4_ORCCI</name>
<dbReference type="InterPro" id="IPR010560">
    <property type="entry name" value="Neogenin_C"/>
</dbReference>
<feature type="region of interest" description="Disordered" evidence="10">
    <location>
        <begin position="1205"/>
        <end position="1279"/>
    </location>
</feature>
<feature type="domain" description="Fibronectin type-III" evidence="14">
    <location>
        <begin position="642"/>
        <end position="744"/>
    </location>
</feature>
<feature type="domain" description="Fibronectin type-III" evidence="14">
    <location>
        <begin position="440"/>
        <end position="541"/>
    </location>
</feature>
<sequence>MVSTMMDKRKSCSCLVLLLSIWISCLNFTQALRFVSEPLDSTLRMKSNNELKITLSCAVERGEQRGKDLTINWNKDGVKLNQSTNGIKITTSQGNRSSLAVSITGPLTSDIIDNYYQCEAVSSEAEGVSTVVLSRPARIRILGPPVFLEHPEDLTSTLGQTARFACLIDKSDDEVKPPTWYKNDAKLSIDNSRMTILPSGSLEIQNVLEADAGAYKCSVDSGSGFSRSGRLYILPNSEKDSAPPVFTAVPKSRTVLAGTDIVLECSAVAHPKQPRIMWLKEGGAIDFTDSETRFTIIGEANLHIRSVTPADRGTYQCRAENKEDSIDVQATIDVVIPPLKTSDQIVNYYAYEKDDVELNCGVSGTPTPQLKWLRNGEQILHGDYFQHPPGSTRLRILGLVSSDTGFYQCFGTNAGGTEQQTMHLRVLRPGQEKPPTQLGPPTNFTATSVTSDSISLKWSPPFIVEAVPVLGYTIYYKKLTDSPRERTVNLTKSAKNPVPPTETTIDRLQPNTTYIFRVQAYGPSGPGVHSNEITVRSVGEDPIVIEDFTAIPTSSSSVQVRWSTASDSVQRWVIFYQEVNGGIFGNDDGRGETLTVNIPQAEIDSLKPFTMYKIKVHAVSRNGPGPEEAVSVRTLSDIPADTPHNFTVEPNSASPNFSLYPQSLRLSWLPPPIEFQNGQITGYKVKHKAKGKKRAETVTTDANTLSLIIPDLEKSTEYQIRIAAMNVNGTGPFTEWMSALTFAKDLDESQVPDRPEGMQARPGVSSITITWTPARSRDGNDILVRGYTIGWGKGIPDVHTKLVDRGRRSYKIDGLRPNSEYVISLRAYNRVGDGIPIYENVRTLEEDDDDFSDELINFLPPPVGLRAITLSPTSIILYWTDNGGYMFRKELGKVLYVVRYMPVDSDNKYSYINTTETSYMVENLRPGTTYEFSVSVVAGHKRSQWSLVAGNTTANSRPPPADLTLVGFTDSQAGQSSVVLNWQPPPSTISHHHDASLSTEDTLQSYIIYYTTTQKEWVEESVPDDVLTHKITGLTPDTTYHFRMSGKWRRSGLGQTTEIKSVKTPKVLTHYQTVANTPHNPIQRPNQIVLYILIGLSVLFALASVALCIYYKRKARDLENNAMGVKKDKKMKKHDPEMMKMTASGKLNPPDLWIHHDQMELKQMQQHQTLLSSSSNEFDLIDDHRTTHSLDKRALRASRRVVTTDDDDLDTGSSTLRRINNKNKHSGSCSSVTVPLSLSSNASSQHNLTHNHGGQYSATSDYGTAQSTNNLSTLTRRGGANASGNLKSFGVPPPAPVITFPPGVGVVTNKSTPHVTDTRSNPVKLQNPPSVHNYFVQSDEPSSPPLQKCYSTEELNQEINNLEGLMKDLVDITAKEFQC</sequence>
<dbReference type="Proteomes" id="UP000094527">
    <property type="component" value="Unassembled WGS sequence"/>
</dbReference>
<evidence type="ECO:0000259" key="14">
    <source>
        <dbReference type="PROSITE" id="PS50853"/>
    </source>
</evidence>
<dbReference type="FunFam" id="2.60.40.10:FF:000032">
    <property type="entry name" value="palladin isoform X1"/>
    <property type="match status" value="2"/>
</dbReference>
<dbReference type="CDD" id="cd00063">
    <property type="entry name" value="FN3"/>
    <property type="match status" value="6"/>
</dbReference>
<evidence type="ECO:0000256" key="8">
    <source>
        <dbReference type="ARBA" id="ARBA00023180"/>
    </source>
</evidence>
<comment type="caution">
    <text evidence="15">The sequence shown here is derived from an EMBL/GenBank/DDBJ whole genome shotgun (WGS) entry which is preliminary data.</text>
</comment>
<evidence type="ECO:0000313" key="15">
    <source>
        <dbReference type="EMBL" id="ODM88869.1"/>
    </source>
</evidence>
<feature type="domain" description="Fibronectin type-III" evidence="14">
    <location>
        <begin position="861"/>
        <end position="956"/>
    </location>
</feature>
<dbReference type="OrthoDB" id="114660at2759"/>
<dbReference type="SMART" id="SM00060">
    <property type="entry name" value="FN3"/>
    <property type="match status" value="6"/>
</dbReference>